<dbReference type="EMBL" id="JAYMGO010000005">
    <property type="protein sequence ID" value="KAL1274193.1"/>
    <property type="molecule type" value="Genomic_DNA"/>
</dbReference>
<name>A0ABR3NBR0_9TELE</name>
<reference evidence="1 2" key="1">
    <citation type="submission" date="2023-09" db="EMBL/GenBank/DDBJ databases">
        <authorList>
            <person name="Wang M."/>
        </authorList>
    </citation>
    <scope>NUCLEOTIDE SEQUENCE [LARGE SCALE GENOMIC DNA]</scope>
    <source>
        <strain evidence="1">GT-2023</strain>
        <tissue evidence="1">Liver</tissue>
    </source>
</reference>
<organism evidence="1 2">
    <name type="scientific">Cirrhinus molitorella</name>
    <name type="common">mud carp</name>
    <dbReference type="NCBI Taxonomy" id="172907"/>
    <lineage>
        <taxon>Eukaryota</taxon>
        <taxon>Metazoa</taxon>
        <taxon>Chordata</taxon>
        <taxon>Craniata</taxon>
        <taxon>Vertebrata</taxon>
        <taxon>Euteleostomi</taxon>
        <taxon>Actinopterygii</taxon>
        <taxon>Neopterygii</taxon>
        <taxon>Teleostei</taxon>
        <taxon>Ostariophysi</taxon>
        <taxon>Cypriniformes</taxon>
        <taxon>Cyprinidae</taxon>
        <taxon>Labeoninae</taxon>
        <taxon>Labeonini</taxon>
        <taxon>Cirrhinus</taxon>
    </lineage>
</organism>
<evidence type="ECO:0000313" key="2">
    <source>
        <dbReference type="Proteomes" id="UP001558613"/>
    </source>
</evidence>
<keyword evidence="2" id="KW-1185">Reference proteome</keyword>
<sequence length="468" mass="53123">MKDPARSPAADLNSRSLHRQLHLLYERALALSLQTARIIRYLQTPPQPCLMTTTSDAYSSKGKSCNAPTLTKIRLLPYSSMTSGGVSLINMSHWECGKRRIRFLYLTNNNSFNVAKPSTNEDQLMPLFLGADLFSDTDVRSENQPRYHAKFAKRGLSTKLVFPSNCRFQGLRLPCSNNSLWFYSVHGVFRVAFELYSKQDQLSVMESFQELWKSRINDNNLNMTYHLGAQDVQPQNDQEAQTVLENNACSSYQVHRKTNEGETNFFPISTDQSDISSSSDHDYCSSEQTNFSQSTALAQKLHSLGDKVKLVTNIKEEHLKTATKVLDYVEYCITEMIDEEKLMEAVMALFQTHFQSYSIYSSSLLKAVAGWLGQQFNAANGTISHRVEGFKAQHIEHITNLPPPEELAAELFPEAMRNLLAHWMGLSDEAENWKRHSEYPILLLILEFANHNLITGVAHVLYSSLICK</sequence>
<evidence type="ECO:0000313" key="1">
    <source>
        <dbReference type="EMBL" id="KAL1274193.1"/>
    </source>
</evidence>
<gene>
    <name evidence="1" type="ORF">QQF64_027007</name>
</gene>
<comment type="caution">
    <text evidence="1">The sequence shown here is derived from an EMBL/GenBank/DDBJ whole genome shotgun (WGS) entry which is preliminary data.</text>
</comment>
<accession>A0ABR3NBR0</accession>
<protein>
    <submittedName>
        <fullName evidence="1">Uncharacterized protein</fullName>
    </submittedName>
</protein>
<dbReference type="Proteomes" id="UP001558613">
    <property type="component" value="Unassembled WGS sequence"/>
</dbReference>
<proteinExistence type="predicted"/>